<proteinExistence type="predicted"/>
<accession>A0A645B256</accession>
<gene>
    <name evidence="1" type="ORF">SDC9_106369</name>
</gene>
<dbReference type="GO" id="GO:0043107">
    <property type="term" value="P:type IV pilus-dependent motility"/>
    <property type="evidence" value="ECO:0007669"/>
    <property type="project" value="TreeGrafter"/>
</dbReference>
<dbReference type="InterPro" id="IPR052534">
    <property type="entry name" value="Extracell_DNA_Util/SecSys_Comp"/>
</dbReference>
<name>A0A645B256_9ZZZZ</name>
<comment type="caution">
    <text evidence="1">The sequence shown here is derived from an EMBL/GenBank/DDBJ whole genome shotgun (WGS) entry which is preliminary data.</text>
</comment>
<dbReference type="Pfam" id="PF05137">
    <property type="entry name" value="PilN"/>
    <property type="match status" value="1"/>
</dbReference>
<dbReference type="PANTHER" id="PTHR40278">
    <property type="entry name" value="DNA UTILIZATION PROTEIN HOFN"/>
    <property type="match status" value="1"/>
</dbReference>
<dbReference type="EMBL" id="VSSQ01017336">
    <property type="protein sequence ID" value="MPM59525.1"/>
    <property type="molecule type" value="Genomic_DNA"/>
</dbReference>
<reference evidence="1" key="1">
    <citation type="submission" date="2019-08" db="EMBL/GenBank/DDBJ databases">
        <authorList>
            <person name="Kucharzyk K."/>
            <person name="Murdoch R.W."/>
            <person name="Higgins S."/>
            <person name="Loffler F."/>
        </authorList>
    </citation>
    <scope>NUCLEOTIDE SEQUENCE</scope>
</reference>
<dbReference type="InterPro" id="IPR007813">
    <property type="entry name" value="PilN"/>
</dbReference>
<dbReference type="AlphaFoldDB" id="A0A645B256"/>
<organism evidence="1">
    <name type="scientific">bioreactor metagenome</name>
    <dbReference type="NCBI Taxonomy" id="1076179"/>
    <lineage>
        <taxon>unclassified sequences</taxon>
        <taxon>metagenomes</taxon>
        <taxon>ecological metagenomes</taxon>
    </lineage>
</organism>
<evidence type="ECO:0000313" key="1">
    <source>
        <dbReference type="EMBL" id="MPM59525.1"/>
    </source>
</evidence>
<sequence length="86" mass="9114">MPDGVYLKTARQSGQRVTLTGIAQSNARVSSLMRSLDESPFLQNPGLVEVKSATVAGRRVSEFTLTIGIERPSVEVAAKVAQGGAR</sequence>
<protein>
    <submittedName>
        <fullName evidence="1">Uncharacterized protein</fullName>
    </submittedName>
</protein>
<dbReference type="PANTHER" id="PTHR40278:SF2">
    <property type="entry name" value="TYPE IV PILUS INNER MEMBRANE COMPONENT PILN"/>
    <property type="match status" value="1"/>
</dbReference>
<dbReference type="GO" id="GO:0043683">
    <property type="term" value="P:type IV pilus assembly"/>
    <property type="evidence" value="ECO:0007669"/>
    <property type="project" value="TreeGrafter"/>
</dbReference>